<proteinExistence type="predicted"/>
<keyword evidence="3" id="KW-1185">Reference proteome</keyword>
<name>A0A9P8QED2_9HYPO</name>
<gene>
    <name evidence="2" type="ORF">Trco_007441</name>
</gene>
<dbReference type="EMBL" id="JAIWOZ010000006">
    <property type="protein sequence ID" value="KAH6603995.1"/>
    <property type="molecule type" value="Genomic_DNA"/>
</dbReference>
<comment type="caution">
    <text evidence="2">The sequence shown here is derived from an EMBL/GenBank/DDBJ whole genome shotgun (WGS) entry which is preliminary data.</text>
</comment>
<protein>
    <submittedName>
        <fullName evidence="2">Uncharacterized protein</fullName>
    </submittedName>
</protein>
<feature type="compositionally biased region" description="Polar residues" evidence="1">
    <location>
        <begin position="353"/>
        <end position="364"/>
    </location>
</feature>
<feature type="region of interest" description="Disordered" evidence="1">
    <location>
        <begin position="1"/>
        <end position="33"/>
    </location>
</feature>
<dbReference type="AlphaFoldDB" id="A0A9P8QED2"/>
<evidence type="ECO:0000313" key="3">
    <source>
        <dbReference type="Proteomes" id="UP000827724"/>
    </source>
</evidence>
<evidence type="ECO:0000313" key="2">
    <source>
        <dbReference type="EMBL" id="KAH6603995.1"/>
    </source>
</evidence>
<feature type="compositionally biased region" description="Polar residues" evidence="1">
    <location>
        <begin position="1"/>
        <end position="15"/>
    </location>
</feature>
<feature type="region of interest" description="Disordered" evidence="1">
    <location>
        <begin position="331"/>
        <end position="370"/>
    </location>
</feature>
<evidence type="ECO:0000256" key="1">
    <source>
        <dbReference type="SAM" id="MobiDB-lite"/>
    </source>
</evidence>
<dbReference type="Proteomes" id="UP000827724">
    <property type="component" value="Unassembled WGS sequence"/>
</dbReference>
<reference evidence="2" key="1">
    <citation type="submission" date="2021-08" db="EMBL/GenBank/DDBJ databases">
        <title>Chromosome-Level Trichoderma cornu-damae using Hi-C Data.</title>
        <authorList>
            <person name="Kim C.S."/>
        </authorList>
    </citation>
    <scope>NUCLEOTIDE SEQUENCE</scope>
    <source>
        <strain evidence="2">KA19-0412C</strain>
    </source>
</reference>
<organism evidence="2 3">
    <name type="scientific">Trichoderma cornu-damae</name>
    <dbReference type="NCBI Taxonomy" id="654480"/>
    <lineage>
        <taxon>Eukaryota</taxon>
        <taxon>Fungi</taxon>
        <taxon>Dikarya</taxon>
        <taxon>Ascomycota</taxon>
        <taxon>Pezizomycotina</taxon>
        <taxon>Sordariomycetes</taxon>
        <taxon>Hypocreomycetidae</taxon>
        <taxon>Hypocreales</taxon>
        <taxon>Hypocreaceae</taxon>
        <taxon>Trichoderma</taxon>
    </lineage>
</organism>
<accession>A0A9P8QED2</accession>
<sequence>MPPLQVRSSEQSLSVPQEAPAQRGGRRRGAARGDAGLDGLVEVAVLDSQLSLPEHDAANVGEVESGDAVVGREQRAGGNVTLVAVGTAGQRTNEQSSVADALAPVLDSSVEAGLADVAVAVVVELDPDVVGELADVEGLRGVGEGALRSGSQVIPLAGVLGEVGLEALGHGKINTIKLDASKGTERRAGGTAQEQVPDRIGKLLPLSITGERSRRVADSTAHAENDELAGGLASLDGGDQGSTVLEVDGAGGLLRSGGATQGAQRELRVSTAGEEPAQEGQVDNVVGRVGAHVGESGAVILGTPVDDELASSGTLLDGWCGMSSNGQEAGSNQCFGTGSKRSRGISLVKNPEGGTTKSGSTMQQPGRRWL</sequence>